<keyword evidence="4 7" id="KW-0812">Transmembrane</keyword>
<evidence type="ECO:0000256" key="4">
    <source>
        <dbReference type="ARBA" id="ARBA00022692"/>
    </source>
</evidence>
<protein>
    <recommendedName>
        <fullName evidence="7">UPF0761 membrane protein ACFQPB_16320</fullName>
    </recommendedName>
</protein>
<evidence type="ECO:0000313" key="8">
    <source>
        <dbReference type="EMBL" id="MFC7410432.1"/>
    </source>
</evidence>
<feature type="transmembrane region" description="Helical" evidence="7">
    <location>
        <begin position="246"/>
        <end position="274"/>
    </location>
</feature>
<gene>
    <name evidence="8" type="ORF">ACFQPB_16320</name>
</gene>
<feature type="transmembrane region" description="Helical" evidence="7">
    <location>
        <begin position="214"/>
        <end position="234"/>
    </location>
</feature>
<feature type="transmembrane region" description="Helical" evidence="7">
    <location>
        <begin position="185"/>
        <end position="202"/>
    </location>
</feature>
<keyword evidence="3" id="KW-0997">Cell inner membrane</keyword>
<evidence type="ECO:0000256" key="5">
    <source>
        <dbReference type="ARBA" id="ARBA00022989"/>
    </source>
</evidence>
<organism evidence="8 9">
    <name type="scientific">Hydrogenophaga atypica</name>
    <dbReference type="NCBI Taxonomy" id="249409"/>
    <lineage>
        <taxon>Bacteria</taxon>
        <taxon>Pseudomonadati</taxon>
        <taxon>Pseudomonadota</taxon>
        <taxon>Betaproteobacteria</taxon>
        <taxon>Burkholderiales</taxon>
        <taxon>Comamonadaceae</taxon>
        <taxon>Hydrogenophaga</taxon>
    </lineage>
</organism>
<dbReference type="HAMAP" id="MF_00672">
    <property type="entry name" value="UPF0761"/>
    <property type="match status" value="1"/>
</dbReference>
<evidence type="ECO:0000256" key="6">
    <source>
        <dbReference type="ARBA" id="ARBA00023136"/>
    </source>
</evidence>
<feature type="transmembrane region" description="Helical" evidence="7">
    <location>
        <begin position="35"/>
        <end position="60"/>
    </location>
</feature>
<accession>A0ABW2QP38</accession>
<keyword evidence="2 7" id="KW-1003">Cell membrane</keyword>
<proteinExistence type="inferred from homology"/>
<evidence type="ECO:0000256" key="2">
    <source>
        <dbReference type="ARBA" id="ARBA00022475"/>
    </source>
</evidence>
<comment type="subcellular location">
    <subcellularLocation>
        <location evidence="1 7">Cell membrane</location>
        <topology evidence="1 7">Multi-pass membrane protein</topology>
    </subcellularLocation>
</comment>
<dbReference type="PANTHER" id="PTHR30213">
    <property type="entry name" value="INNER MEMBRANE PROTEIN YHJD"/>
    <property type="match status" value="1"/>
</dbReference>
<feature type="transmembrane region" description="Helical" evidence="7">
    <location>
        <begin position="141"/>
        <end position="165"/>
    </location>
</feature>
<name>A0ABW2QP38_9BURK</name>
<evidence type="ECO:0000256" key="7">
    <source>
        <dbReference type="HAMAP-Rule" id="MF_00672"/>
    </source>
</evidence>
<keyword evidence="6 7" id="KW-0472">Membrane</keyword>
<comment type="similarity">
    <text evidence="7">Belongs to the UPF0761 family.</text>
</comment>
<evidence type="ECO:0000313" key="9">
    <source>
        <dbReference type="Proteomes" id="UP001596501"/>
    </source>
</evidence>
<dbReference type="PANTHER" id="PTHR30213:SF0">
    <property type="entry name" value="UPF0761 MEMBRANE PROTEIN YIHY"/>
    <property type="match status" value="1"/>
</dbReference>
<keyword evidence="5 7" id="KW-1133">Transmembrane helix</keyword>
<dbReference type="Proteomes" id="UP001596501">
    <property type="component" value="Unassembled WGS sequence"/>
</dbReference>
<comment type="caution">
    <text evidence="8">The sequence shown here is derived from an EMBL/GenBank/DDBJ whole genome shotgun (WGS) entry which is preliminary data.</text>
</comment>
<feature type="transmembrane region" description="Helical" evidence="7">
    <location>
        <begin position="101"/>
        <end position="120"/>
    </location>
</feature>
<keyword evidence="9" id="KW-1185">Reference proteome</keyword>
<dbReference type="RefSeq" id="WP_382225506.1">
    <property type="nucleotide sequence ID" value="NZ_JBHTCA010000015.1"/>
</dbReference>
<dbReference type="NCBIfam" id="TIGR00765">
    <property type="entry name" value="yihY_not_rbn"/>
    <property type="match status" value="1"/>
</dbReference>
<evidence type="ECO:0000256" key="1">
    <source>
        <dbReference type="ARBA" id="ARBA00004651"/>
    </source>
</evidence>
<dbReference type="InterPro" id="IPR023679">
    <property type="entry name" value="UPF0761_bac"/>
</dbReference>
<dbReference type="EMBL" id="JBHTCA010000015">
    <property type="protein sequence ID" value="MFC7410432.1"/>
    <property type="molecule type" value="Genomic_DNA"/>
</dbReference>
<evidence type="ECO:0000256" key="3">
    <source>
        <dbReference type="ARBA" id="ARBA00022519"/>
    </source>
</evidence>
<sequence length="403" mass="43867">MKVDDAIRALQDFPWRNTGRTLLQRFREDRLGNTASSLTFTTLISLVPLFAVVLAVFSAFPMFGKLQVSLQQWLGANLIPDPIAKQVIGALTQFANKASRLGWVGFGVLVVTAVSLVLTIDRTFNAIWRVRQPRPLGQRVLIYWGVLTLGPLALAGSIALTSYVASVSRGLVAAMPDSLQLLLDLIDFGLSVLVAAALYHYVPNTAVRWRHALAGGLFVALGLDIAKRLLVLYIKAVPTFSAVYGAFSALPILLLWIYLMWVVLLLGAVIAAYLPTLLGGIAWRGDTPGAAFQLSLEVLRQLAIARRGGRAVVKVDTLARRLHVESLQLQDVFDALTALGWVGRLEDGGGYALLIDPVDTTLEPLMRRLLLGPGRSTDFIWDQGLLPQMRLQQALDAALDAAV</sequence>
<dbReference type="InterPro" id="IPR017039">
    <property type="entry name" value="Virul_fac_BrkB"/>
</dbReference>
<dbReference type="Pfam" id="PF03631">
    <property type="entry name" value="Virul_fac_BrkB"/>
    <property type="match status" value="1"/>
</dbReference>
<reference evidence="9" key="1">
    <citation type="journal article" date="2019" name="Int. J. Syst. Evol. Microbiol.">
        <title>The Global Catalogue of Microorganisms (GCM) 10K type strain sequencing project: providing services to taxonomists for standard genome sequencing and annotation.</title>
        <authorList>
            <consortium name="The Broad Institute Genomics Platform"/>
            <consortium name="The Broad Institute Genome Sequencing Center for Infectious Disease"/>
            <person name="Wu L."/>
            <person name="Ma J."/>
        </authorList>
    </citation>
    <scope>NUCLEOTIDE SEQUENCE [LARGE SCALE GENOMIC DNA]</scope>
    <source>
        <strain evidence="9">CGMCC 1.12371</strain>
    </source>
</reference>